<reference evidence="2 3" key="1">
    <citation type="journal article" date="2012" name="BMC Genomics">
        <title>Comparative genomics of the white-rot fungi, Phanerochaete carnosa and P. chrysosporium, to elucidate the genetic basis of the distinct wood types they colonize.</title>
        <authorList>
            <person name="Suzuki H."/>
            <person name="MacDonald J."/>
            <person name="Syed K."/>
            <person name="Salamov A."/>
            <person name="Hori C."/>
            <person name="Aerts A."/>
            <person name="Henrissat B."/>
            <person name="Wiebenga A."/>
            <person name="vanKuyk P.A."/>
            <person name="Barry K."/>
            <person name="Lindquist E."/>
            <person name="LaButti K."/>
            <person name="Lapidus A."/>
            <person name="Lucas S."/>
            <person name="Coutinho P."/>
            <person name="Gong Y."/>
            <person name="Samejima M."/>
            <person name="Mahadevan R."/>
            <person name="Abou-Zaid M."/>
            <person name="de Vries R.P."/>
            <person name="Igarashi K."/>
            <person name="Yadav J.S."/>
            <person name="Grigoriev I.V."/>
            <person name="Master E.R."/>
        </authorList>
    </citation>
    <scope>NUCLEOTIDE SEQUENCE [LARGE SCALE GENOMIC DNA]</scope>
    <source>
        <strain evidence="2 3">HHB-10118-sp</strain>
    </source>
</reference>
<protein>
    <recommendedName>
        <fullName evidence="4">Phorbol-ester/DAG-type domain-containing protein</fullName>
    </recommendedName>
</protein>
<evidence type="ECO:0000313" key="2">
    <source>
        <dbReference type="EMBL" id="EKM55578.1"/>
    </source>
</evidence>
<feature type="region of interest" description="Disordered" evidence="1">
    <location>
        <begin position="192"/>
        <end position="229"/>
    </location>
</feature>
<proteinExistence type="predicted"/>
<dbReference type="EMBL" id="JH930472">
    <property type="protein sequence ID" value="EKM55578.1"/>
    <property type="molecule type" value="Genomic_DNA"/>
</dbReference>
<feature type="region of interest" description="Disordered" evidence="1">
    <location>
        <begin position="53"/>
        <end position="76"/>
    </location>
</feature>
<dbReference type="STRING" id="650164.K5VVK6"/>
<feature type="compositionally biased region" description="Low complexity" evidence="1">
    <location>
        <begin position="209"/>
        <end position="222"/>
    </location>
</feature>
<dbReference type="OrthoDB" id="6270916at2759"/>
<sequence>MESAPVSLRIDTSLSTGGLGAPNSPLESPSALFAGRQRARSLSQTLLPQLRLSIDKSSSGRQSDAGPERPTMSLGMEKARNESRKLLSHILAQLEERSVPPPLLEGSDSRTARSRKGIAAVVRSLSGKGKAADAKQANTNGNDDSDEDYDPNNRPVFFTDATLKLMGQLRDTLHISLANNWDIFAAGSSEMKPGRQNSFEKRRRKRRLSSQGRSRSRSASPSRYDDEPSQAPELLSQCITILSSVIVEDCRFRVYALNLAKPPYSLQGVTLDVAQILLHMHRDEPRILSRIGFTLMPAFQSFPTSMHARLLQFFEEGVLGGMLENLQKMQGKDPVTSPANEPLDEQPPVVSITVEEAQDEVSHSDRWKRWSKRATGHSQGCQSSSAPEQDITVYYLASLVEPLLSAILENVNLFTDPSPVTHRFHRFFTRLMQEKPDVYLDVLGVIAYHNSKSRYAATSLLLTYWPRSTGHVVISRPLPKVAHIAGPTFPDRRSSITRRTRNAVDHPYAHQFMPWRFALPASSFGMFGEFSSNRCRACSDAVDGFGLLCPFCMCAVHFDCYDYPEGSFFTEYALQSDPNIRKVAVHRFCHVLPSRHGSTTLTVRKEQHVFRMVNTF</sequence>
<gene>
    <name evidence="2" type="ORF">PHACADRAFT_184361</name>
</gene>
<feature type="non-terminal residue" evidence="2">
    <location>
        <position position="1"/>
    </location>
</feature>
<name>K5VVK6_PHACS</name>
<dbReference type="Proteomes" id="UP000008370">
    <property type="component" value="Unassembled WGS sequence"/>
</dbReference>
<dbReference type="KEGG" id="pco:PHACADRAFT_184361"/>
<feature type="region of interest" description="Disordered" evidence="1">
    <location>
        <begin position="1"/>
        <end position="29"/>
    </location>
</feature>
<feature type="region of interest" description="Disordered" evidence="1">
    <location>
        <begin position="124"/>
        <end position="153"/>
    </location>
</feature>
<accession>K5VVK6</accession>
<dbReference type="Pfam" id="PF14776">
    <property type="entry name" value="UNC-79"/>
    <property type="match status" value="1"/>
</dbReference>
<evidence type="ECO:0000313" key="3">
    <source>
        <dbReference type="Proteomes" id="UP000008370"/>
    </source>
</evidence>
<evidence type="ECO:0008006" key="4">
    <source>
        <dbReference type="Google" id="ProtNLM"/>
    </source>
</evidence>
<organism evidence="2 3">
    <name type="scientific">Phanerochaete carnosa (strain HHB-10118-sp)</name>
    <name type="common">White-rot fungus</name>
    <name type="synonym">Peniophora carnosa</name>
    <dbReference type="NCBI Taxonomy" id="650164"/>
    <lineage>
        <taxon>Eukaryota</taxon>
        <taxon>Fungi</taxon>
        <taxon>Dikarya</taxon>
        <taxon>Basidiomycota</taxon>
        <taxon>Agaricomycotina</taxon>
        <taxon>Agaricomycetes</taxon>
        <taxon>Polyporales</taxon>
        <taxon>Phanerochaetaceae</taxon>
        <taxon>Phanerochaete</taxon>
    </lineage>
</organism>
<dbReference type="InParanoid" id="K5VVK6"/>
<dbReference type="GeneID" id="18910200"/>
<keyword evidence="3" id="KW-1185">Reference proteome</keyword>
<dbReference type="AlphaFoldDB" id="K5VVK6"/>
<evidence type="ECO:0000256" key="1">
    <source>
        <dbReference type="SAM" id="MobiDB-lite"/>
    </source>
</evidence>
<dbReference type="RefSeq" id="XP_007395901.1">
    <property type="nucleotide sequence ID" value="XM_007395839.1"/>
</dbReference>
<dbReference type="HOGENOM" id="CLU_443844_0_0_1"/>